<dbReference type="Proteomes" id="UP000321204">
    <property type="component" value="Chromosome"/>
</dbReference>
<dbReference type="InterPro" id="IPR036890">
    <property type="entry name" value="HATPase_C_sf"/>
</dbReference>
<feature type="transmembrane region" description="Helical" evidence="7">
    <location>
        <begin position="171"/>
        <end position="194"/>
    </location>
</feature>
<accession>A0A5B8UHE9</accession>
<evidence type="ECO:0000256" key="1">
    <source>
        <dbReference type="ARBA" id="ARBA00000085"/>
    </source>
</evidence>
<dbReference type="Gene3D" id="3.30.565.10">
    <property type="entry name" value="Histidine kinase-like ATPase, C-terminal domain"/>
    <property type="match status" value="1"/>
</dbReference>
<keyword evidence="7" id="KW-1133">Transmembrane helix</keyword>
<dbReference type="InterPro" id="IPR004358">
    <property type="entry name" value="Sig_transdc_His_kin-like_C"/>
</dbReference>
<dbReference type="EC" id="2.7.13.3" evidence="2"/>
<keyword evidence="6" id="KW-0175">Coiled coil</keyword>
<keyword evidence="7" id="KW-0812">Transmembrane</keyword>
<evidence type="ECO:0000256" key="3">
    <source>
        <dbReference type="ARBA" id="ARBA00022553"/>
    </source>
</evidence>
<dbReference type="SMART" id="SM00387">
    <property type="entry name" value="HATPase_c"/>
    <property type="match status" value="1"/>
</dbReference>
<evidence type="ECO:0000313" key="10">
    <source>
        <dbReference type="Proteomes" id="UP000321204"/>
    </source>
</evidence>
<dbReference type="Gene3D" id="1.10.287.130">
    <property type="match status" value="1"/>
</dbReference>
<keyword evidence="3" id="KW-0597">Phosphoprotein</keyword>
<dbReference type="InterPro" id="IPR003661">
    <property type="entry name" value="HisK_dim/P_dom"/>
</dbReference>
<proteinExistence type="predicted"/>
<dbReference type="InterPro" id="IPR005467">
    <property type="entry name" value="His_kinase_dom"/>
</dbReference>
<dbReference type="InterPro" id="IPR052162">
    <property type="entry name" value="Sensor_kinase/Photoreceptor"/>
</dbReference>
<dbReference type="PANTHER" id="PTHR43304:SF1">
    <property type="entry name" value="PAC DOMAIN-CONTAINING PROTEIN"/>
    <property type="match status" value="1"/>
</dbReference>
<dbReference type="EMBL" id="CP042433">
    <property type="protein sequence ID" value="QEC55842.1"/>
    <property type="molecule type" value="Genomic_DNA"/>
</dbReference>
<dbReference type="Gene3D" id="3.30.450.20">
    <property type="entry name" value="PAS domain"/>
    <property type="match status" value="1"/>
</dbReference>
<dbReference type="KEGG" id="fgg:FSB75_08020"/>
<dbReference type="InterPro" id="IPR036097">
    <property type="entry name" value="HisK_dim/P_sf"/>
</dbReference>
<organism evidence="9 10">
    <name type="scientific">Flavisolibacter ginsenosidimutans</name>
    <dbReference type="NCBI Taxonomy" id="661481"/>
    <lineage>
        <taxon>Bacteria</taxon>
        <taxon>Pseudomonadati</taxon>
        <taxon>Bacteroidota</taxon>
        <taxon>Chitinophagia</taxon>
        <taxon>Chitinophagales</taxon>
        <taxon>Chitinophagaceae</taxon>
        <taxon>Flavisolibacter</taxon>
    </lineage>
</organism>
<evidence type="ECO:0000256" key="4">
    <source>
        <dbReference type="ARBA" id="ARBA00022679"/>
    </source>
</evidence>
<name>A0A5B8UHE9_9BACT</name>
<keyword evidence="7" id="KW-0472">Membrane</keyword>
<comment type="catalytic activity">
    <reaction evidence="1">
        <text>ATP + protein L-histidine = ADP + protein N-phospho-L-histidine.</text>
        <dbReference type="EC" id="2.7.13.3"/>
    </reaction>
</comment>
<evidence type="ECO:0000256" key="7">
    <source>
        <dbReference type="SAM" id="Phobius"/>
    </source>
</evidence>
<evidence type="ECO:0000256" key="6">
    <source>
        <dbReference type="SAM" id="Coils"/>
    </source>
</evidence>
<feature type="coiled-coil region" evidence="6">
    <location>
        <begin position="314"/>
        <end position="341"/>
    </location>
</feature>
<dbReference type="InterPro" id="IPR003594">
    <property type="entry name" value="HATPase_dom"/>
</dbReference>
<sequence>MRKIVLSFSVAFVLLLAVIVLNRVTYNNTKGYTLRTDHSNRIIKLYDRIGNQLRSAEIFSPSYEQSAAGGLYAVYKADADSMVNTLFRLQKEVIDRKEQITIVDSMLFLTKRHIDVLRKKNILELINTREDWRFGELLQIQQLIDRGSKLEEALLVQRRAGLDRSNRQNNLLTVSLAVFALSIIIATFFSQFYLSKKSKWLEGFLESVLNTSQNGLLHCRAVRKKKEIVDFKLVYANKASSDLLDADPKTFVGKRWSEIPAFKDASLFTACANVIATQQEAELEHIQKLANAEKSFALSVAKLKDGVTISFYENTDIKKTAQELKKNITALEQTNRELEEYAYAASHDLQEPLRKIKTFGIFLKESQYQRLDDKGQQQLDKIIQATERMTMLIKDLLSFSGLKTKNEEFELTDLNEILNNVLQDLEVMIEQKHAIVTHERLPETYAIPVQINQLFYNLVNNSLKFSKADLPLHLDVSCKPVQSKDIADVVGLNPGETYYEIIFSDNGIGFNQHYARQIFELFKRLHDKGRYAGSGIGLSLCKKVVTNHNGIIVANGKEGVGAQFYIYLPQSPSFKTPSAQEDE</sequence>
<dbReference type="RefSeq" id="WP_146785301.1">
    <property type="nucleotide sequence ID" value="NZ_BAABIO010000001.1"/>
</dbReference>
<evidence type="ECO:0000256" key="2">
    <source>
        <dbReference type="ARBA" id="ARBA00012438"/>
    </source>
</evidence>
<dbReference type="Pfam" id="PF02518">
    <property type="entry name" value="HATPase_c"/>
    <property type="match status" value="1"/>
</dbReference>
<dbReference type="GO" id="GO:0000155">
    <property type="term" value="F:phosphorelay sensor kinase activity"/>
    <property type="evidence" value="ECO:0007669"/>
    <property type="project" value="InterPro"/>
</dbReference>
<dbReference type="AlphaFoldDB" id="A0A5B8UHE9"/>
<gene>
    <name evidence="9" type="ORF">FSB75_08020</name>
</gene>
<keyword evidence="5" id="KW-0418">Kinase</keyword>
<evidence type="ECO:0000313" key="9">
    <source>
        <dbReference type="EMBL" id="QEC55842.1"/>
    </source>
</evidence>
<keyword evidence="10" id="KW-1185">Reference proteome</keyword>
<dbReference type="SUPFAM" id="SSF47384">
    <property type="entry name" value="Homodimeric domain of signal transducing histidine kinase"/>
    <property type="match status" value="1"/>
</dbReference>
<feature type="domain" description="Histidine kinase" evidence="8">
    <location>
        <begin position="344"/>
        <end position="572"/>
    </location>
</feature>
<evidence type="ECO:0000256" key="5">
    <source>
        <dbReference type="ARBA" id="ARBA00022777"/>
    </source>
</evidence>
<dbReference type="PANTHER" id="PTHR43304">
    <property type="entry name" value="PHYTOCHROME-LIKE PROTEIN CPH1"/>
    <property type="match status" value="1"/>
</dbReference>
<dbReference type="PROSITE" id="PS50109">
    <property type="entry name" value="HIS_KIN"/>
    <property type="match status" value="1"/>
</dbReference>
<keyword evidence="4" id="KW-0808">Transferase</keyword>
<dbReference type="OrthoDB" id="9124519at2"/>
<dbReference type="PRINTS" id="PR00344">
    <property type="entry name" value="BCTRLSENSOR"/>
</dbReference>
<evidence type="ECO:0000259" key="8">
    <source>
        <dbReference type="PROSITE" id="PS50109"/>
    </source>
</evidence>
<protein>
    <recommendedName>
        <fullName evidence="2">histidine kinase</fullName>
        <ecNumber evidence="2">2.7.13.3</ecNumber>
    </recommendedName>
</protein>
<reference evidence="9 10" key="1">
    <citation type="journal article" date="2015" name="Int. J. Syst. Evol. Microbiol.">
        <title>Flavisolibacter ginsenosidimutans sp. nov., with ginsenoside-converting activity isolated from soil used for cultivating ginseng.</title>
        <authorList>
            <person name="Zhao Y."/>
            <person name="Liu Q."/>
            <person name="Kang M.S."/>
            <person name="Jin F."/>
            <person name="Yu H."/>
            <person name="Im W.T."/>
        </authorList>
    </citation>
    <scope>NUCLEOTIDE SEQUENCE [LARGE SCALE GENOMIC DNA]</scope>
    <source>
        <strain evidence="9 10">Gsoil 636</strain>
    </source>
</reference>
<dbReference type="SUPFAM" id="SSF55874">
    <property type="entry name" value="ATPase domain of HSP90 chaperone/DNA topoisomerase II/histidine kinase"/>
    <property type="match status" value="1"/>
</dbReference>
<dbReference type="SMART" id="SM00388">
    <property type="entry name" value="HisKA"/>
    <property type="match status" value="1"/>
</dbReference>
<dbReference type="CDD" id="cd00082">
    <property type="entry name" value="HisKA"/>
    <property type="match status" value="1"/>
</dbReference>
<dbReference type="Pfam" id="PF00512">
    <property type="entry name" value="HisKA"/>
    <property type="match status" value="1"/>
</dbReference>